<dbReference type="PANTHER" id="PTHR24113:SF12">
    <property type="entry name" value="RAN GTPASE-ACTIVATING PROTEIN 1"/>
    <property type="match status" value="1"/>
</dbReference>
<dbReference type="AlphaFoldDB" id="A0A8J6C128"/>
<feature type="compositionally biased region" description="Low complexity" evidence="4">
    <location>
        <begin position="220"/>
        <end position="230"/>
    </location>
</feature>
<feature type="compositionally biased region" description="Pro residues" evidence="4">
    <location>
        <begin position="256"/>
        <end position="265"/>
    </location>
</feature>
<keyword evidence="3" id="KW-0677">Repeat</keyword>
<dbReference type="GO" id="GO:0005829">
    <property type="term" value="C:cytosol"/>
    <property type="evidence" value="ECO:0007669"/>
    <property type="project" value="TreeGrafter"/>
</dbReference>
<feature type="region of interest" description="Disordered" evidence="4">
    <location>
        <begin position="88"/>
        <end position="348"/>
    </location>
</feature>
<accession>A0A8J6C128</accession>
<evidence type="ECO:0000256" key="1">
    <source>
        <dbReference type="ARBA" id="ARBA00022468"/>
    </source>
</evidence>
<name>A0A8J6C128_9EUKA</name>
<dbReference type="GO" id="GO:0005096">
    <property type="term" value="F:GTPase activator activity"/>
    <property type="evidence" value="ECO:0007669"/>
    <property type="project" value="UniProtKB-KW"/>
</dbReference>
<evidence type="ECO:0000256" key="3">
    <source>
        <dbReference type="ARBA" id="ARBA00022737"/>
    </source>
</evidence>
<reference evidence="5" key="1">
    <citation type="submission" date="2021-05" db="EMBL/GenBank/DDBJ databases">
        <title>A free-living protist that lacks canonical eukaryotic 1 DNA replication and segregation systems.</title>
        <authorList>
            <person name="Salas-Leiva D.E."/>
            <person name="Tromer E.C."/>
            <person name="Curtis B.A."/>
            <person name="Jerlstrom-Hultqvist J."/>
            <person name="Kolisko M."/>
            <person name="Yi Z."/>
            <person name="Salas-Leiva J.S."/>
            <person name="Gallot-Lavallee L."/>
            <person name="Kops G.J.P.L."/>
            <person name="Archibald J.M."/>
            <person name="Simpson A.G.B."/>
            <person name="Roger A.J."/>
        </authorList>
    </citation>
    <scope>NUCLEOTIDE SEQUENCE</scope>
    <source>
        <strain evidence="5">BICM</strain>
    </source>
</reference>
<gene>
    <name evidence="5" type="ORF">J8273_1070</name>
</gene>
<sequence>MSVIDSPKATASRTPSRNRAPVRGRTGTFVPQNTAQSPSVRSRTAAATPSKLSMSSAQRIWKNSSTTNTEEIIERLGGMVTDETQTEMTISFGGPGSGSGAHTARLPTPTFSDSESSSSSSASPSSPGSPGSERISILPTTPDARSPVSPRFNSVMPGSPSRSMVSMLPQVTPRTSAISMFGQPSERAPEPSPTKAAKPSRMRRVPPSDSLGITLPTLNSAAPRLPSSARSPDKVGRPFPSPQQSPVLSRRDSRPPRAPGSPAQPTPTAELSSRVGGADFSVQSGPRVSSQLAQSTQAQPTPEKPATAEIEPSPSVEVVLSAPDDDMSTKEEEEVISPTPEPPKTPEPVESEQIVMVNFPFIKSLRQNTIDELRIDKRLTPMAARLTAAALEDAGRLQKLVFSRDCLGAETDALFTALSTHKGLRNLYLGQNQMSDVVVGRLAKSLAENQTIAELNLYDNDITTEGVFSLLPFLMENSSLKMLNLSYNKIDGEGARSLSQAMRLNVVPGRRVVLKGNPI</sequence>
<feature type="region of interest" description="Disordered" evidence="4">
    <location>
        <begin position="1"/>
        <end position="70"/>
    </location>
</feature>
<dbReference type="InterPro" id="IPR027038">
    <property type="entry name" value="RanGap"/>
</dbReference>
<dbReference type="InterPro" id="IPR001611">
    <property type="entry name" value="Leu-rich_rpt"/>
</dbReference>
<dbReference type="EMBL" id="JAHDYR010000003">
    <property type="protein sequence ID" value="KAG9397161.1"/>
    <property type="molecule type" value="Genomic_DNA"/>
</dbReference>
<dbReference type="Gene3D" id="3.80.10.10">
    <property type="entry name" value="Ribonuclease Inhibitor"/>
    <property type="match status" value="1"/>
</dbReference>
<dbReference type="GO" id="GO:0031267">
    <property type="term" value="F:small GTPase binding"/>
    <property type="evidence" value="ECO:0007669"/>
    <property type="project" value="TreeGrafter"/>
</dbReference>
<organism evidence="5 6">
    <name type="scientific">Carpediemonas membranifera</name>
    <dbReference type="NCBI Taxonomy" id="201153"/>
    <lineage>
        <taxon>Eukaryota</taxon>
        <taxon>Metamonada</taxon>
        <taxon>Carpediemonas-like organisms</taxon>
        <taxon>Carpediemonas</taxon>
    </lineage>
</organism>
<protein>
    <submittedName>
        <fullName evidence="5">Leucine Rich repeat</fullName>
    </submittedName>
</protein>
<feature type="compositionally biased region" description="Polar residues" evidence="4">
    <location>
        <begin position="281"/>
        <end position="300"/>
    </location>
</feature>
<feature type="compositionally biased region" description="Acidic residues" evidence="4">
    <location>
        <begin position="323"/>
        <end position="335"/>
    </location>
</feature>
<dbReference type="PANTHER" id="PTHR24113">
    <property type="entry name" value="RAN GTPASE-ACTIVATING PROTEIN 1"/>
    <property type="match status" value="1"/>
</dbReference>
<evidence type="ECO:0000256" key="4">
    <source>
        <dbReference type="SAM" id="MobiDB-lite"/>
    </source>
</evidence>
<feature type="compositionally biased region" description="Low complexity" evidence="4">
    <location>
        <begin position="112"/>
        <end position="133"/>
    </location>
</feature>
<keyword evidence="2" id="KW-0433">Leucine-rich repeat</keyword>
<comment type="caution">
    <text evidence="5">The sequence shown here is derived from an EMBL/GenBank/DDBJ whole genome shotgun (WGS) entry which is preliminary data.</text>
</comment>
<proteinExistence type="predicted"/>
<feature type="compositionally biased region" description="Polar residues" evidence="4">
    <location>
        <begin position="29"/>
        <end position="70"/>
    </location>
</feature>
<dbReference type="Proteomes" id="UP000717585">
    <property type="component" value="Unassembled WGS sequence"/>
</dbReference>
<keyword evidence="6" id="KW-1185">Reference proteome</keyword>
<evidence type="ECO:0000313" key="6">
    <source>
        <dbReference type="Proteomes" id="UP000717585"/>
    </source>
</evidence>
<dbReference type="OrthoDB" id="272549at2759"/>
<dbReference type="InterPro" id="IPR032675">
    <property type="entry name" value="LRR_dom_sf"/>
</dbReference>
<dbReference type="GO" id="GO:0005634">
    <property type="term" value="C:nucleus"/>
    <property type="evidence" value="ECO:0007669"/>
    <property type="project" value="TreeGrafter"/>
</dbReference>
<dbReference type="SMART" id="SM00368">
    <property type="entry name" value="LRR_RI"/>
    <property type="match status" value="3"/>
</dbReference>
<evidence type="ECO:0000256" key="2">
    <source>
        <dbReference type="ARBA" id="ARBA00022614"/>
    </source>
</evidence>
<evidence type="ECO:0000313" key="5">
    <source>
        <dbReference type="EMBL" id="KAG9397161.1"/>
    </source>
</evidence>
<dbReference type="SUPFAM" id="SSF52047">
    <property type="entry name" value="RNI-like"/>
    <property type="match status" value="1"/>
</dbReference>
<dbReference type="GO" id="GO:0048471">
    <property type="term" value="C:perinuclear region of cytoplasm"/>
    <property type="evidence" value="ECO:0007669"/>
    <property type="project" value="TreeGrafter"/>
</dbReference>
<dbReference type="Pfam" id="PF13516">
    <property type="entry name" value="LRR_6"/>
    <property type="match status" value="2"/>
</dbReference>
<dbReference type="GO" id="GO:0006913">
    <property type="term" value="P:nucleocytoplasmic transport"/>
    <property type="evidence" value="ECO:0007669"/>
    <property type="project" value="TreeGrafter"/>
</dbReference>
<keyword evidence="1" id="KW-0343">GTPase activation</keyword>